<keyword evidence="9" id="KW-0119">Carbohydrate metabolism</keyword>
<dbReference type="Pfam" id="PF00734">
    <property type="entry name" value="CBM_1"/>
    <property type="match status" value="3"/>
</dbReference>
<evidence type="ECO:0000313" key="19">
    <source>
        <dbReference type="Proteomes" id="UP001265746"/>
    </source>
</evidence>
<evidence type="ECO:0000259" key="16">
    <source>
        <dbReference type="PROSITE" id="PS51164"/>
    </source>
</evidence>
<evidence type="ECO:0000313" key="18">
    <source>
        <dbReference type="EMBL" id="KAK2614960.1"/>
    </source>
</evidence>
<dbReference type="AlphaFoldDB" id="A0AAD9STF1"/>
<evidence type="ECO:0000256" key="13">
    <source>
        <dbReference type="RuleBase" id="RU000489"/>
    </source>
</evidence>
<keyword evidence="19" id="KW-1185">Reference proteome</keyword>
<dbReference type="GO" id="GO:0006032">
    <property type="term" value="P:chitin catabolic process"/>
    <property type="evidence" value="ECO:0007669"/>
    <property type="project" value="UniProtKB-KW"/>
</dbReference>
<comment type="subcellular location">
    <subcellularLocation>
        <location evidence="2">Secreted</location>
    </subcellularLocation>
</comment>
<dbReference type="InterPro" id="IPR035971">
    <property type="entry name" value="CBD_sf"/>
</dbReference>
<feature type="domain" description="CBM1" evidence="16">
    <location>
        <begin position="483"/>
        <end position="519"/>
    </location>
</feature>
<evidence type="ECO:0000259" key="17">
    <source>
        <dbReference type="PROSITE" id="PS51910"/>
    </source>
</evidence>
<dbReference type="GO" id="GO:0008843">
    <property type="term" value="F:endochitinase activity"/>
    <property type="evidence" value="ECO:0007669"/>
    <property type="project" value="UniProtKB-EC"/>
</dbReference>
<dbReference type="InterPro" id="IPR050542">
    <property type="entry name" value="Glycosyl_Hydrlase18_Chitinase"/>
</dbReference>
<evidence type="ECO:0000256" key="3">
    <source>
        <dbReference type="ARBA" id="ARBA00012729"/>
    </source>
</evidence>
<feature type="region of interest" description="Disordered" evidence="14">
    <location>
        <begin position="334"/>
        <end position="399"/>
    </location>
</feature>
<accession>A0AAD9STF1</accession>
<evidence type="ECO:0000256" key="8">
    <source>
        <dbReference type="ARBA" id="ARBA00023024"/>
    </source>
</evidence>
<comment type="catalytic activity">
    <reaction evidence="1">
        <text>Random endo-hydrolysis of N-acetyl-beta-D-glucosaminide (1-&gt;4)-beta-linkages in chitin and chitodextrins.</text>
        <dbReference type="EC" id="3.2.1.14"/>
    </reaction>
</comment>
<dbReference type="InterPro" id="IPR000254">
    <property type="entry name" value="CBD"/>
</dbReference>
<keyword evidence="6 15" id="KW-0732">Signal</keyword>
<dbReference type="InterPro" id="IPR001579">
    <property type="entry name" value="Glyco_hydro_18_chit_AS"/>
</dbReference>
<evidence type="ECO:0000256" key="12">
    <source>
        <dbReference type="ARBA" id="ARBA00025727"/>
    </source>
</evidence>
<dbReference type="GO" id="GO:0008061">
    <property type="term" value="F:chitin binding"/>
    <property type="evidence" value="ECO:0007669"/>
    <property type="project" value="UniProtKB-KW"/>
</dbReference>
<organism evidence="18 19">
    <name type="scientific">Phomopsis amygdali</name>
    <name type="common">Fusicoccum amygdali</name>
    <dbReference type="NCBI Taxonomy" id="1214568"/>
    <lineage>
        <taxon>Eukaryota</taxon>
        <taxon>Fungi</taxon>
        <taxon>Dikarya</taxon>
        <taxon>Ascomycota</taxon>
        <taxon>Pezizomycotina</taxon>
        <taxon>Sordariomycetes</taxon>
        <taxon>Sordariomycetidae</taxon>
        <taxon>Diaporthales</taxon>
        <taxon>Diaporthaceae</taxon>
        <taxon>Diaporthe</taxon>
    </lineage>
</organism>
<dbReference type="EC" id="3.2.1.14" evidence="3"/>
<dbReference type="SUPFAM" id="SSF51445">
    <property type="entry name" value="(Trans)glycosidases"/>
    <property type="match status" value="1"/>
</dbReference>
<evidence type="ECO:0000256" key="1">
    <source>
        <dbReference type="ARBA" id="ARBA00000822"/>
    </source>
</evidence>
<dbReference type="GO" id="GO:0030248">
    <property type="term" value="F:cellulose binding"/>
    <property type="evidence" value="ECO:0007669"/>
    <property type="project" value="InterPro"/>
</dbReference>
<evidence type="ECO:0000256" key="10">
    <source>
        <dbReference type="ARBA" id="ARBA00023295"/>
    </source>
</evidence>
<protein>
    <recommendedName>
        <fullName evidence="3">chitinase</fullName>
        <ecNumber evidence="3">3.2.1.14</ecNumber>
    </recommendedName>
</protein>
<proteinExistence type="inferred from homology"/>
<reference evidence="18" key="1">
    <citation type="submission" date="2023-06" db="EMBL/GenBank/DDBJ databases">
        <authorList>
            <person name="Noh H."/>
        </authorList>
    </citation>
    <scope>NUCLEOTIDE SEQUENCE</scope>
    <source>
        <strain evidence="18">DUCC20226</strain>
    </source>
</reference>
<evidence type="ECO:0000256" key="2">
    <source>
        <dbReference type="ARBA" id="ARBA00004613"/>
    </source>
</evidence>
<keyword evidence="4" id="KW-0964">Secreted</keyword>
<feature type="domain" description="CBM1" evidence="16">
    <location>
        <begin position="398"/>
        <end position="434"/>
    </location>
</feature>
<keyword evidence="5" id="KW-0147">Chitin-binding</keyword>
<evidence type="ECO:0000256" key="7">
    <source>
        <dbReference type="ARBA" id="ARBA00022801"/>
    </source>
</evidence>
<evidence type="ECO:0000256" key="11">
    <source>
        <dbReference type="ARBA" id="ARBA00023326"/>
    </source>
</evidence>
<name>A0AAD9STF1_PHOAM</name>
<comment type="similarity">
    <text evidence="12">Belongs to the glycosyl hydrolase 18 family. Chitinase class III subfamily.</text>
</comment>
<sequence length="573" mass="59565">MCERPKMASTCKPMHVIATFAAVLLSLVSAEFNPSSKTNVAVYWGQNSYGQSNSQQRLSTYCSDTDIDIISISFLTEITNPVVNFANAGDNCTVFTGTTLLSCPQIEEDIQLCQGSYDKTIMLSVGGATYTEGGFSSPAAAITAANNVWAMFGPVQSASSVKRPFGNAVIDGFDFDFESSTQDMAPFASQLRALMTAATTAGGKSYYLSAAPQCPYPDVADNDMLNGGVSFDFIQVQFYNNYCGVSSFVIGASTQPSYNFDTWDNWAKTGSANPAVKILVGIPANTGAGAGYTSGSVLQATIDYSQAFASFGGVMMWDMSQLYKNPGFEEEVVQYLGSGGNPSSTSTATTSTATTSTATTSRVTTSSATTLTTTTSSKQSSPPTSTATTTTPPAGTGLPVPEWGQCGGIGYTGSTNCASPLVCACNSEWWCQCQTQKPAESSPAPGIASPSTTSATIIARSTTRAPIATAATSTTAAVIATGQPVPEWGQCGGIGYTGSTNCANPLVCACDSEWWCQCQRSAGGDSSLSPVEDSSGRTVAQWGQCGGIGYTGPTTCAGSYSCACNSKWWCQCQ</sequence>
<dbReference type="EMBL" id="JAUJFL010000001">
    <property type="protein sequence ID" value="KAK2614960.1"/>
    <property type="molecule type" value="Genomic_DNA"/>
</dbReference>
<keyword evidence="10 13" id="KW-0326">Glycosidase</keyword>
<dbReference type="GO" id="GO:0000272">
    <property type="term" value="P:polysaccharide catabolic process"/>
    <property type="evidence" value="ECO:0007669"/>
    <property type="project" value="UniProtKB-KW"/>
</dbReference>
<feature type="domain" description="GH18" evidence="17">
    <location>
        <begin position="38"/>
        <end position="339"/>
    </location>
</feature>
<dbReference type="Proteomes" id="UP001265746">
    <property type="component" value="Unassembled WGS sequence"/>
</dbReference>
<dbReference type="PROSITE" id="PS51164">
    <property type="entry name" value="CBM1_2"/>
    <property type="match status" value="3"/>
</dbReference>
<dbReference type="SMART" id="SM00236">
    <property type="entry name" value="fCBD"/>
    <property type="match status" value="3"/>
</dbReference>
<dbReference type="PROSITE" id="PS01095">
    <property type="entry name" value="GH18_1"/>
    <property type="match status" value="1"/>
</dbReference>
<dbReference type="InterPro" id="IPR001223">
    <property type="entry name" value="Glyco_hydro18_cat"/>
</dbReference>
<dbReference type="InterPro" id="IPR045321">
    <property type="entry name" value="Cts1-like"/>
</dbReference>
<evidence type="ECO:0000256" key="4">
    <source>
        <dbReference type="ARBA" id="ARBA00022525"/>
    </source>
</evidence>
<dbReference type="PANTHER" id="PTHR45708:SF49">
    <property type="entry name" value="ENDOCHITINASE"/>
    <property type="match status" value="1"/>
</dbReference>
<dbReference type="PROSITE" id="PS51910">
    <property type="entry name" value="GH18_2"/>
    <property type="match status" value="1"/>
</dbReference>
<gene>
    <name evidence="18" type="ORF">N8I77_001745</name>
</gene>
<dbReference type="Gene3D" id="3.20.20.80">
    <property type="entry name" value="Glycosidases"/>
    <property type="match status" value="1"/>
</dbReference>
<dbReference type="PROSITE" id="PS00562">
    <property type="entry name" value="CBM1_1"/>
    <property type="match status" value="2"/>
</dbReference>
<feature type="domain" description="CBM1" evidence="16">
    <location>
        <begin position="537"/>
        <end position="573"/>
    </location>
</feature>
<evidence type="ECO:0000256" key="14">
    <source>
        <dbReference type="SAM" id="MobiDB-lite"/>
    </source>
</evidence>
<feature type="compositionally biased region" description="Low complexity" evidence="14">
    <location>
        <begin position="342"/>
        <end position="396"/>
    </location>
</feature>
<dbReference type="GO" id="GO:0005576">
    <property type="term" value="C:extracellular region"/>
    <property type="evidence" value="ECO:0007669"/>
    <property type="project" value="UniProtKB-SubCell"/>
</dbReference>
<feature type="chain" id="PRO_5041947320" description="chitinase" evidence="15">
    <location>
        <begin position="31"/>
        <end position="573"/>
    </location>
</feature>
<keyword evidence="7 13" id="KW-0378">Hydrolase</keyword>
<dbReference type="Pfam" id="PF00704">
    <property type="entry name" value="Glyco_hydro_18"/>
    <property type="match status" value="1"/>
</dbReference>
<dbReference type="SUPFAM" id="SSF57180">
    <property type="entry name" value="Cellulose-binding domain"/>
    <property type="match status" value="3"/>
</dbReference>
<comment type="caution">
    <text evidence="18">The sequence shown here is derived from an EMBL/GenBank/DDBJ whole genome shotgun (WGS) entry which is preliminary data.</text>
</comment>
<keyword evidence="11" id="KW-0624">Polysaccharide degradation</keyword>
<evidence type="ECO:0000256" key="6">
    <source>
        <dbReference type="ARBA" id="ARBA00022729"/>
    </source>
</evidence>
<dbReference type="PANTHER" id="PTHR45708">
    <property type="entry name" value="ENDOCHITINASE"/>
    <property type="match status" value="1"/>
</dbReference>
<dbReference type="InterPro" id="IPR017853">
    <property type="entry name" value="GH"/>
</dbReference>
<dbReference type="CDD" id="cd02877">
    <property type="entry name" value="GH18_hevamine_XipI_class_III"/>
    <property type="match status" value="1"/>
</dbReference>
<keyword evidence="8" id="KW-0146">Chitin degradation</keyword>
<evidence type="ECO:0000256" key="5">
    <source>
        <dbReference type="ARBA" id="ARBA00022669"/>
    </source>
</evidence>
<feature type="signal peptide" evidence="15">
    <location>
        <begin position="1"/>
        <end position="30"/>
    </location>
</feature>
<evidence type="ECO:0000256" key="9">
    <source>
        <dbReference type="ARBA" id="ARBA00023277"/>
    </source>
</evidence>
<evidence type="ECO:0000256" key="15">
    <source>
        <dbReference type="SAM" id="SignalP"/>
    </source>
</evidence>